<dbReference type="AlphaFoldDB" id="A0AAE8L6Q6"/>
<dbReference type="KEGG" id="mphy:MCBMB27_04942"/>
<reference evidence="1 3" key="1">
    <citation type="submission" date="2016-04" db="EMBL/GenBank/DDBJ databases">
        <title>Complete genome sequencing and analysis of CBMB27, Methylobacterium phyllosphaerae isolated from leaf tissues of rice (Oryza sativa L.).</title>
        <authorList>
            <person name="Lee Y."/>
            <person name="Hwangbo K."/>
            <person name="Chung H."/>
            <person name="Yoo J."/>
            <person name="Kim K.Y."/>
            <person name="Sa T.M."/>
            <person name="Um Y."/>
            <person name="Madhaiyan M."/>
        </authorList>
    </citation>
    <scope>NUCLEOTIDE SEQUENCE [LARGE SCALE GENOMIC DNA]</scope>
    <source>
        <strain evidence="1 3">CBMB27</strain>
    </source>
</reference>
<proteinExistence type="predicted"/>
<gene>
    <name evidence="1" type="ORF">MCBMB27_04942</name>
    <name evidence="2" type="ORF">SAMN05192567_1114</name>
</gene>
<organism evidence="2 4">
    <name type="scientific">Methylobacterium phyllosphaerae</name>
    <dbReference type="NCBI Taxonomy" id="418223"/>
    <lineage>
        <taxon>Bacteria</taxon>
        <taxon>Pseudomonadati</taxon>
        <taxon>Pseudomonadota</taxon>
        <taxon>Alphaproteobacteria</taxon>
        <taxon>Hyphomicrobiales</taxon>
        <taxon>Methylobacteriaceae</taxon>
        <taxon>Methylobacterium</taxon>
    </lineage>
</organism>
<sequence length="47" mass="5098">MVARPFGTGSDNRIAFSSAANSVMPFEDAARLARIGQSIGYLERRLP</sequence>
<accession>A0AAE8L6Q6</accession>
<dbReference type="EMBL" id="FOPK01000011">
    <property type="protein sequence ID" value="SFG96108.1"/>
    <property type="molecule type" value="Genomic_DNA"/>
</dbReference>
<reference evidence="2 4" key="2">
    <citation type="submission" date="2016-10" db="EMBL/GenBank/DDBJ databases">
        <authorList>
            <person name="Varghese N."/>
            <person name="Submissions S."/>
        </authorList>
    </citation>
    <scope>NUCLEOTIDE SEQUENCE [LARGE SCALE GENOMIC DNA]</scope>
    <source>
        <strain evidence="2 4">CBMB27</strain>
    </source>
</reference>
<name>A0AAE8L6Q6_9HYPH</name>
<evidence type="ECO:0000313" key="2">
    <source>
        <dbReference type="EMBL" id="SFG96108.1"/>
    </source>
</evidence>
<dbReference type="Proteomes" id="UP000199140">
    <property type="component" value="Unassembled WGS sequence"/>
</dbReference>
<evidence type="ECO:0000313" key="3">
    <source>
        <dbReference type="Proteomes" id="UP000185487"/>
    </source>
</evidence>
<protein>
    <submittedName>
        <fullName evidence="2">Uncharacterized protein</fullName>
    </submittedName>
</protein>
<evidence type="ECO:0000313" key="4">
    <source>
        <dbReference type="Proteomes" id="UP000199140"/>
    </source>
</evidence>
<dbReference type="Proteomes" id="UP000185487">
    <property type="component" value="Chromosome"/>
</dbReference>
<evidence type="ECO:0000313" key="1">
    <source>
        <dbReference type="EMBL" id="APT34233.1"/>
    </source>
</evidence>
<dbReference type="EMBL" id="CP015367">
    <property type="protein sequence ID" value="APT34233.1"/>
    <property type="molecule type" value="Genomic_DNA"/>
</dbReference>
<keyword evidence="3" id="KW-1185">Reference proteome</keyword>